<feature type="region of interest" description="Disordered" evidence="1">
    <location>
        <begin position="1"/>
        <end position="36"/>
    </location>
</feature>
<accession>A0AA88AG29</accession>
<organism evidence="2 3">
    <name type="scientific">Ficus carica</name>
    <name type="common">Common fig</name>
    <dbReference type="NCBI Taxonomy" id="3494"/>
    <lineage>
        <taxon>Eukaryota</taxon>
        <taxon>Viridiplantae</taxon>
        <taxon>Streptophyta</taxon>
        <taxon>Embryophyta</taxon>
        <taxon>Tracheophyta</taxon>
        <taxon>Spermatophyta</taxon>
        <taxon>Magnoliopsida</taxon>
        <taxon>eudicotyledons</taxon>
        <taxon>Gunneridae</taxon>
        <taxon>Pentapetalae</taxon>
        <taxon>rosids</taxon>
        <taxon>fabids</taxon>
        <taxon>Rosales</taxon>
        <taxon>Moraceae</taxon>
        <taxon>Ficeae</taxon>
        <taxon>Ficus</taxon>
    </lineage>
</organism>
<evidence type="ECO:0000313" key="2">
    <source>
        <dbReference type="EMBL" id="GMN43306.1"/>
    </source>
</evidence>
<comment type="caution">
    <text evidence="2">The sequence shown here is derived from an EMBL/GenBank/DDBJ whole genome shotgun (WGS) entry which is preliminary data.</text>
</comment>
<evidence type="ECO:0000256" key="1">
    <source>
        <dbReference type="SAM" id="MobiDB-lite"/>
    </source>
</evidence>
<dbReference type="Gramene" id="FCD_00032795-RA">
    <property type="protein sequence ID" value="FCD_00032795-RA:cds"/>
    <property type="gene ID" value="FCD_00032795"/>
</dbReference>
<protein>
    <submittedName>
        <fullName evidence="2">Uncharacterized protein</fullName>
    </submittedName>
</protein>
<dbReference type="EMBL" id="BTGU01000016">
    <property type="protein sequence ID" value="GMN43306.1"/>
    <property type="molecule type" value="Genomic_DNA"/>
</dbReference>
<dbReference type="Proteomes" id="UP001187192">
    <property type="component" value="Unassembled WGS sequence"/>
</dbReference>
<keyword evidence="3" id="KW-1185">Reference proteome</keyword>
<reference evidence="2" key="1">
    <citation type="submission" date="2023-07" db="EMBL/GenBank/DDBJ databases">
        <title>draft genome sequence of fig (Ficus carica).</title>
        <authorList>
            <person name="Takahashi T."/>
            <person name="Nishimura K."/>
        </authorList>
    </citation>
    <scope>NUCLEOTIDE SEQUENCE</scope>
</reference>
<gene>
    <name evidence="2" type="ORF">TIFTF001_012507</name>
</gene>
<proteinExistence type="predicted"/>
<feature type="region of interest" description="Disordered" evidence="1">
    <location>
        <begin position="111"/>
        <end position="138"/>
    </location>
</feature>
<feature type="compositionally biased region" description="Low complexity" evidence="1">
    <location>
        <begin position="116"/>
        <end position="126"/>
    </location>
</feature>
<sequence length="138" mass="15449">MENLVEIQSKDNSVHLPDSKARNYLSQPPPPPKQRGQILLRSNFPPLGTVVEEQHCHQSKFTIRVSYTFLDMATEFVMELLKSLALLLKYILSEPLQRNLQTNASGPFLSLPPRPLHSSSASASSPPFLPQDARRGCL</sequence>
<evidence type="ECO:0000313" key="3">
    <source>
        <dbReference type="Proteomes" id="UP001187192"/>
    </source>
</evidence>
<name>A0AA88AG29_FICCA</name>
<dbReference type="AlphaFoldDB" id="A0AA88AG29"/>
<feature type="compositionally biased region" description="Basic and acidic residues" evidence="1">
    <location>
        <begin position="8"/>
        <end position="21"/>
    </location>
</feature>